<name>A0A2T7P499_POMCA</name>
<dbReference type="EMBL" id="PZQS01000006">
    <property type="protein sequence ID" value="PVD28252.1"/>
    <property type="molecule type" value="Genomic_DNA"/>
</dbReference>
<feature type="transmembrane region" description="Helical" evidence="1">
    <location>
        <begin position="64"/>
        <end position="85"/>
    </location>
</feature>
<gene>
    <name evidence="2" type="ORF">C0Q70_10839</name>
</gene>
<keyword evidence="1" id="KW-0812">Transmembrane</keyword>
<keyword evidence="3" id="KW-1185">Reference proteome</keyword>
<comment type="caution">
    <text evidence="2">The sequence shown here is derived from an EMBL/GenBank/DDBJ whole genome shotgun (WGS) entry which is preliminary data.</text>
</comment>
<reference evidence="2 3" key="1">
    <citation type="submission" date="2018-04" db="EMBL/GenBank/DDBJ databases">
        <title>The genome of golden apple snail Pomacea canaliculata provides insight into stress tolerance and invasive adaptation.</title>
        <authorList>
            <person name="Liu C."/>
            <person name="Liu B."/>
            <person name="Ren Y."/>
            <person name="Zhang Y."/>
            <person name="Wang H."/>
            <person name="Li S."/>
            <person name="Jiang F."/>
            <person name="Yin L."/>
            <person name="Zhang G."/>
            <person name="Qian W."/>
            <person name="Fan W."/>
        </authorList>
    </citation>
    <scope>NUCLEOTIDE SEQUENCE [LARGE SCALE GENOMIC DNA]</scope>
    <source>
        <strain evidence="2">SZHN2017</strain>
        <tissue evidence="2">Muscle</tissue>
    </source>
</reference>
<feature type="transmembrane region" description="Helical" evidence="1">
    <location>
        <begin position="22"/>
        <end position="44"/>
    </location>
</feature>
<dbReference type="OrthoDB" id="6155645at2759"/>
<feature type="transmembrane region" description="Helical" evidence="1">
    <location>
        <begin position="97"/>
        <end position="117"/>
    </location>
</feature>
<evidence type="ECO:0000313" key="3">
    <source>
        <dbReference type="Proteomes" id="UP000245119"/>
    </source>
</evidence>
<evidence type="ECO:0000313" key="2">
    <source>
        <dbReference type="EMBL" id="PVD28252.1"/>
    </source>
</evidence>
<protein>
    <submittedName>
        <fullName evidence="2">Uncharacterized protein</fullName>
    </submittedName>
</protein>
<dbReference type="AlphaFoldDB" id="A0A2T7P499"/>
<keyword evidence="1" id="KW-1133">Transmembrane helix</keyword>
<organism evidence="2 3">
    <name type="scientific">Pomacea canaliculata</name>
    <name type="common">Golden apple snail</name>
    <dbReference type="NCBI Taxonomy" id="400727"/>
    <lineage>
        <taxon>Eukaryota</taxon>
        <taxon>Metazoa</taxon>
        <taxon>Spiralia</taxon>
        <taxon>Lophotrochozoa</taxon>
        <taxon>Mollusca</taxon>
        <taxon>Gastropoda</taxon>
        <taxon>Caenogastropoda</taxon>
        <taxon>Architaenioglossa</taxon>
        <taxon>Ampullarioidea</taxon>
        <taxon>Ampullariidae</taxon>
        <taxon>Pomacea</taxon>
    </lineage>
</organism>
<accession>A0A2T7P499</accession>
<evidence type="ECO:0000256" key="1">
    <source>
        <dbReference type="SAM" id="Phobius"/>
    </source>
</evidence>
<sequence length="158" mass="18027">MTRRVLFVFTGAVNVDKCSGSWLLPICLVTNGVLWMLPSGIFCLINCLRKSDDIDSLLCCMEKLFFLGFAFIAAYSVYVLVLVSQVKALDSLCTHSWLPPLALAVVVIDWILSAIFLRMFCVVQLPPTEAVTRPKEFRHLRDLPPLVIPWNRHRQIRY</sequence>
<keyword evidence="1" id="KW-0472">Membrane</keyword>
<dbReference type="Proteomes" id="UP000245119">
    <property type="component" value="Linkage Group LG6"/>
</dbReference>
<proteinExistence type="predicted"/>